<reference evidence="1 2" key="1">
    <citation type="submission" date="2018-07" db="EMBL/GenBank/DDBJ databases">
        <title>Mechanisms of high-level aminoglycoside resistance among Gram-negative pathogens in Brazil.</title>
        <authorList>
            <person name="Ballaben A.S."/>
            <person name="Darini A.L.C."/>
            <person name="Doi Y."/>
        </authorList>
    </citation>
    <scope>NUCLEOTIDE SEQUENCE [LARGE SCALE GENOMIC DNA]</scope>
    <source>
        <strain evidence="1 2">B2-305</strain>
    </source>
</reference>
<dbReference type="AlphaFoldDB" id="A0A367M3Z2"/>
<comment type="caution">
    <text evidence="1">The sequence shown here is derived from an EMBL/GenBank/DDBJ whole genome shotgun (WGS) entry which is preliminary data.</text>
</comment>
<proteinExistence type="predicted"/>
<evidence type="ECO:0000313" key="1">
    <source>
        <dbReference type="EMBL" id="RCI72187.1"/>
    </source>
</evidence>
<evidence type="ECO:0000313" key="2">
    <source>
        <dbReference type="Proteomes" id="UP000253594"/>
    </source>
</evidence>
<dbReference type="Proteomes" id="UP000253594">
    <property type="component" value="Unassembled WGS sequence"/>
</dbReference>
<sequence length="93" mass="10917">MARRAPAQWIVDRAWCVYRCLDLNHVPRSDRYQALALKLAALAPFRRAGHYVAWRGGHALVWFWDEEVREAVAEDCVDQPRRYDDIPCLLYTS</sequence>
<organism evidence="1 2">
    <name type="scientific">Pseudomonas aeruginosa</name>
    <dbReference type="NCBI Taxonomy" id="287"/>
    <lineage>
        <taxon>Bacteria</taxon>
        <taxon>Pseudomonadati</taxon>
        <taxon>Pseudomonadota</taxon>
        <taxon>Gammaproteobacteria</taxon>
        <taxon>Pseudomonadales</taxon>
        <taxon>Pseudomonadaceae</taxon>
        <taxon>Pseudomonas</taxon>
    </lineage>
</organism>
<name>A0A367M3Z2_PSEAI</name>
<protein>
    <submittedName>
        <fullName evidence="1">Uncharacterized protein</fullName>
    </submittedName>
</protein>
<dbReference type="EMBL" id="QORE01001053">
    <property type="protein sequence ID" value="RCI72187.1"/>
    <property type="molecule type" value="Genomic_DNA"/>
</dbReference>
<feature type="non-terminal residue" evidence="1">
    <location>
        <position position="93"/>
    </location>
</feature>
<gene>
    <name evidence="1" type="ORF">DT376_25110</name>
</gene>
<accession>A0A367M3Z2</accession>